<name>A0A1S2N3P6_9BURK</name>
<comment type="caution">
    <text evidence="2">The sequence shown here is derived from an EMBL/GenBank/DDBJ whole genome shotgun (WGS) entry which is preliminary data.</text>
</comment>
<protein>
    <submittedName>
        <fullName evidence="2">Putative membrane protein</fullName>
    </submittedName>
</protein>
<accession>A0A1S2N3P6</accession>
<gene>
    <name evidence="2" type="ORF">LO55_3314</name>
</gene>
<proteinExistence type="predicted"/>
<dbReference type="AlphaFoldDB" id="A0A1S2N3P6"/>
<sequence length="83" mass="9265">MVHEMKSVREVAAELRQVWRAASGFLLSIELWLMVLVAASMVAGFWLAFMGQPCCLLAFGVALGYPALRIALHLKGRLAWPFF</sequence>
<dbReference type="EMBL" id="JRYB01000001">
    <property type="protein sequence ID" value="OIJ39691.1"/>
    <property type="molecule type" value="Genomic_DNA"/>
</dbReference>
<keyword evidence="1" id="KW-1133">Transmembrane helix</keyword>
<keyword evidence="1" id="KW-0472">Membrane</keyword>
<dbReference type="Proteomes" id="UP000180246">
    <property type="component" value="Unassembled WGS sequence"/>
</dbReference>
<reference evidence="2 3" key="1">
    <citation type="submission" date="2014-10" db="EMBL/GenBank/DDBJ databases">
        <authorList>
            <person name="Seo M.-J."/>
            <person name="Seok Y.J."/>
            <person name="Cha I.-T."/>
        </authorList>
    </citation>
    <scope>NUCLEOTIDE SEQUENCE [LARGE SCALE GENOMIC DNA]</scope>
    <source>
        <strain evidence="2 3">NEU</strain>
    </source>
</reference>
<feature type="transmembrane region" description="Helical" evidence="1">
    <location>
        <begin position="21"/>
        <end position="39"/>
    </location>
</feature>
<evidence type="ECO:0000313" key="2">
    <source>
        <dbReference type="EMBL" id="OIJ39691.1"/>
    </source>
</evidence>
<organism evidence="2 3">
    <name type="scientific">Massilia timonae</name>
    <dbReference type="NCBI Taxonomy" id="47229"/>
    <lineage>
        <taxon>Bacteria</taxon>
        <taxon>Pseudomonadati</taxon>
        <taxon>Pseudomonadota</taxon>
        <taxon>Betaproteobacteria</taxon>
        <taxon>Burkholderiales</taxon>
        <taxon>Oxalobacteraceae</taxon>
        <taxon>Telluria group</taxon>
        <taxon>Massilia</taxon>
    </lineage>
</organism>
<keyword evidence="1" id="KW-0812">Transmembrane</keyword>
<feature type="transmembrane region" description="Helical" evidence="1">
    <location>
        <begin position="45"/>
        <end position="68"/>
    </location>
</feature>
<evidence type="ECO:0000313" key="3">
    <source>
        <dbReference type="Proteomes" id="UP000180246"/>
    </source>
</evidence>
<evidence type="ECO:0000256" key="1">
    <source>
        <dbReference type="SAM" id="Phobius"/>
    </source>
</evidence>